<dbReference type="PATRIC" id="fig|230361.4.peg.1152"/>
<dbReference type="Proteomes" id="UP000067738">
    <property type="component" value="Chromosome"/>
</dbReference>
<dbReference type="GeneID" id="26736079"/>
<feature type="domain" description="SAP" evidence="1">
    <location>
        <begin position="84"/>
        <end position="118"/>
    </location>
</feature>
<dbReference type="EMBL" id="CP011266">
    <property type="protein sequence ID" value="ALT68900.1"/>
    <property type="molecule type" value="Genomic_DNA"/>
</dbReference>
<protein>
    <recommendedName>
        <fullName evidence="1">SAP domain-containing protein</fullName>
    </recommendedName>
</protein>
<dbReference type="InterPro" id="IPR003034">
    <property type="entry name" value="SAP_dom"/>
</dbReference>
<evidence type="ECO:0000259" key="1">
    <source>
        <dbReference type="PROSITE" id="PS50800"/>
    </source>
</evidence>
<dbReference type="PROSITE" id="PS50800">
    <property type="entry name" value="SAP"/>
    <property type="match status" value="1"/>
</dbReference>
<gene>
    <name evidence="2" type="ORF">sm9_1116</name>
</gene>
<evidence type="ECO:0000313" key="2">
    <source>
        <dbReference type="EMBL" id="ALT68900.1"/>
    </source>
</evidence>
<proteinExistence type="predicted"/>
<dbReference type="KEGG" id="mmil:sm9_1116"/>
<dbReference type="AlphaFoldDB" id="A0A0U3CX42"/>
<keyword evidence="3" id="KW-1185">Reference proteome</keyword>
<dbReference type="OrthoDB" id="378455at2157"/>
<sequence length="326" mass="39658">MLDFNQEKLSIKYSGNVPHDYDISLVQVTFDFIYSVLKNENTIDNAIKDISKHYALSEEYLFDYFLENKFIIDKTNKNDFFELLKNYNTKSLKRMLKEHGLKTSGKREKIEKRIFDNNLIGNDYYISSKSKVFYKNKKRRIRIFNEYLSDYYYFIEFNEFYMDNYRKKEFNIPIDFINLHIRKSAEDKKHDSFILNNKIMAQHFLKTENHDKMLEYILACFCMNLNPIWKINDLKHHLGIDRYTYENLLLLKEKLSKNIIISTYYLIWDSFNFERLILSKYEGYLYLKEILNSKDLSKMNKELDNKFYGNNNLKIKKITQKTLFDF</sequence>
<organism evidence="2 3">
    <name type="scientific">Methanobrevibacter millerae</name>
    <dbReference type="NCBI Taxonomy" id="230361"/>
    <lineage>
        <taxon>Archaea</taxon>
        <taxon>Methanobacteriati</taxon>
        <taxon>Methanobacteriota</taxon>
        <taxon>Methanomada group</taxon>
        <taxon>Methanobacteria</taxon>
        <taxon>Methanobacteriales</taxon>
        <taxon>Methanobacteriaceae</taxon>
        <taxon>Methanobrevibacter</taxon>
    </lineage>
</organism>
<name>A0A0U3CX42_9EURY</name>
<reference evidence="2 3" key="1">
    <citation type="submission" date="2015-04" db="EMBL/GenBank/DDBJ databases">
        <title>The complete genome sequence of the rumen methanogen Methanobrevibacter millerae SM9.</title>
        <authorList>
            <person name="Leahy S.C."/>
            <person name="Kelly W.J."/>
            <person name="Pacheco D.M."/>
            <person name="Li D."/>
            <person name="Altermann E."/>
            <person name="Attwood G.T."/>
        </authorList>
    </citation>
    <scope>NUCLEOTIDE SEQUENCE [LARGE SCALE GENOMIC DNA]</scope>
    <source>
        <strain evidence="2 3">SM9</strain>
    </source>
</reference>
<accession>A0A0U3CX42</accession>
<evidence type="ECO:0000313" key="3">
    <source>
        <dbReference type="Proteomes" id="UP000067738"/>
    </source>
</evidence>
<dbReference type="RefSeq" id="WP_058739183.1">
    <property type="nucleotide sequence ID" value="NZ_CP011266.1"/>
</dbReference>